<dbReference type="GO" id="GO:0043420">
    <property type="term" value="P:anthranilate metabolic process"/>
    <property type="evidence" value="ECO:0007669"/>
    <property type="project" value="UniProtKB-UniRule"/>
</dbReference>
<evidence type="ECO:0000313" key="7">
    <source>
        <dbReference type="EMBL" id="KAJ6222354.1"/>
    </source>
</evidence>
<feature type="modified residue" description="N6-(pyridoxal phosphate)lysine" evidence="4">
    <location>
        <position position="318"/>
    </location>
</feature>
<dbReference type="GO" id="GO:0030170">
    <property type="term" value="F:pyridoxal phosphate binding"/>
    <property type="evidence" value="ECO:0007669"/>
    <property type="project" value="UniProtKB-UniRule"/>
</dbReference>
<dbReference type="GO" id="GO:0019805">
    <property type="term" value="P:quinolinate biosynthetic process"/>
    <property type="evidence" value="ECO:0007669"/>
    <property type="project" value="UniProtKB-UniRule"/>
</dbReference>
<comment type="function">
    <text evidence="4">Catalyzes the cleavage of L-kynurenine (L-Kyn) and L-3-hydroxykynurenine (L-3OHKyn) into anthranilic acid (AA) and 3-hydroxyanthranilic acid (3-OHAA), respectively.</text>
</comment>
<dbReference type="FunFam" id="3.40.640.10:FF:000031">
    <property type="entry name" value="Kynureninase"/>
    <property type="match status" value="1"/>
</dbReference>
<dbReference type="Proteomes" id="UP001142055">
    <property type="component" value="Chromosome 1"/>
</dbReference>
<keyword evidence="8" id="KW-1185">Reference proteome</keyword>
<dbReference type="Pfam" id="PF00266">
    <property type="entry name" value="Aminotran_5"/>
    <property type="match status" value="1"/>
</dbReference>
<comment type="catalytic activity">
    <reaction evidence="4">
        <text>L-kynurenine + H2O = anthranilate + L-alanine + H(+)</text>
        <dbReference type="Rhea" id="RHEA:16813"/>
        <dbReference type="ChEBI" id="CHEBI:15377"/>
        <dbReference type="ChEBI" id="CHEBI:15378"/>
        <dbReference type="ChEBI" id="CHEBI:16567"/>
        <dbReference type="ChEBI" id="CHEBI:57959"/>
        <dbReference type="ChEBI" id="CHEBI:57972"/>
        <dbReference type="EC" id="3.7.1.3"/>
    </reaction>
</comment>
<dbReference type="GO" id="GO:0030429">
    <property type="term" value="F:kynureninase activity"/>
    <property type="evidence" value="ECO:0007669"/>
    <property type="project" value="UniProtKB-UniRule"/>
</dbReference>
<dbReference type="GO" id="GO:0019441">
    <property type="term" value="P:L-tryptophan catabolic process to kynurenine"/>
    <property type="evidence" value="ECO:0007669"/>
    <property type="project" value="TreeGrafter"/>
</dbReference>
<dbReference type="Gene3D" id="3.90.1150.10">
    <property type="entry name" value="Aspartate Aminotransferase, domain 1"/>
    <property type="match status" value="1"/>
</dbReference>
<dbReference type="NCBIfam" id="TIGR01814">
    <property type="entry name" value="kynureninase"/>
    <property type="match status" value="1"/>
</dbReference>
<dbReference type="AlphaFoldDB" id="A0A9Q0RQ19"/>
<dbReference type="EMBL" id="JAPWDV010000001">
    <property type="protein sequence ID" value="KAJ6222354.1"/>
    <property type="molecule type" value="Genomic_DNA"/>
</dbReference>
<keyword evidence="3 4" id="KW-0663">Pyridoxal phosphate</keyword>
<dbReference type="Pfam" id="PF22580">
    <property type="entry name" value="KYNU_C"/>
    <property type="match status" value="1"/>
</dbReference>
<comment type="caution">
    <text evidence="7">The sequence shown here is derived from an EMBL/GenBank/DDBJ whole genome shotgun (WGS) entry which is preliminary data.</text>
</comment>
<evidence type="ECO:0000256" key="2">
    <source>
        <dbReference type="ARBA" id="ARBA00022801"/>
    </source>
</evidence>
<feature type="binding site" evidence="4">
    <location>
        <position position="179"/>
    </location>
    <ligand>
        <name>pyridoxal 5'-phosphate</name>
        <dbReference type="ChEBI" id="CHEBI:597326"/>
    </ligand>
</feature>
<feature type="binding site" evidence="4">
    <location>
        <position position="292"/>
    </location>
    <ligand>
        <name>pyridoxal 5'-phosphate</name>
        <dbReference type="ChEBI" id="CHEBI:597326"/>
    </ligand>
</feature>
<dbReference type="InterPro" id="IPR015424">
    <property type="entry name" value="PyrdxlP-dep_Trfase"/>
</dbReference>
<dbReference type="InterPro" id="IPR015422">
    <property type="entry name" value="PyrdxlP-dep_Trfase_small"/>
</dbReference>
<dbReference type="OMA" id="YTEVWEF"/>
<dbReference type="HAMAP" id="MF_01970">
    <property type="entry name" value="Kynureninase"/>
    <property type="match status" value="1"/>
</dbReference>
<feature type="binding site" evidence="4">
    <location>
        <position position="180"/>
    </location>
    <ligand>
        <name>pyridoxal 5'-phosphate</name>
        <dbReference type="ChEBI" id="CHEBI:597326"/>
    </ligand>
</feature>
<dbReference type="InterPro" id="IPR010111">
    <property type="entry name" value="Kynureninase"/>
</dbReference>
<keyword evidence="1 4" id="KW-0662">Pyridine nucleotide biosynthesis</keyword>
<comment type="subcellular location">
    <subcellularLocation>
        <location evidence="4">Cytoplasm</location>
    </subcellularLocation>
</comment>
<organism evidence="7 8">
    <name type="scientific">Blomia tropicalis</name>
    <name type="common">Mite</name>
    <dbReference type="NCBI Taxonomy" id="40697"/>
    <lineage>
        <taxon>Eukaryota</taxon>
        <taxon>Metazoa</taxon>
        <taxon>Ecdysozoa</taxon>
        <taxon>Arthropoda</taxon>
        <taxon>Chelicerata</taxon>
        <taxon>Arachnida</taxon>
        <taxon>Acari</taxon>
        <taxon>Acariformes</taxon>
        <taxon>Sarcoptiformes</taxon>
        <taxon>Astigmata</taxon>
        <taxon>Glycyphagoidea</taxon>
        <taxon>Echimyopodidae</taxon>
        <taxon>Blomia</taxon>
    </lineage>
</organism>
<dbReference type="GO" id="GO:0005737">
    <property type="term" value="C:cytoplasm"/>
    <property type="evidence" value="ECO:0007669"/>
    <property type="project" value="UniProtKB-SubCell"/>
</dbReference>
<evidence type="ECO:0000313" key="8">
    <source>
        <dbReference type="Proteomes" id="UP001142055"/>
    </source>
</evidence>
<feature type="binding site" evidence="4">
    <location>
        <position position="378"/>
    </location>
    <ligand>
        <name>pyridoxal 5'-phosphate</name>
        <dbReference type="ChEBI" id="CHEBI:597326"/>
    </ligand>
</feature>
<dbReference type="GO" id="GO:0097053">
    <property type="term" value="P:L-kynurenine catabolic process"/>
    <property type="evidence" value="ECO:0007669"/>
    <property type="project" value="UniProtKB-UniRule"/>
</dbReference>
<dbReference type="EC" id="3.7.1.3" evidence="4"/>
<dbReference type="GO" id="GO:0034354">
    <property type="term" value="P:'de novo' NAD+ biosynthetic process from L-tryptophan"/>
    <property type="evidence" value="ECO:0007669"/>
    <property type="project" value="UniProtKB-UniRule"/>
</dbReference>
<feature type="region of interest" description="Disordered" evidence="5">
    <location>
        <begin position="538"/>
        <end position="557"/>
    </location>
</feature>
<feature type="binding site" evidence="4">
    <location>
        <position position="317"/>
    </location>
    <ligand>
        <name>pyridoxal 5'-phosphate</name>
        <dbReference type="ChEBI" id="CHEBI:597326"/>
    </ligand>
</feature>
<comment type="subunit">
    <text evidence="4">Homodimer.</text>
</comment>
<gene>
    <name evidence="7" type="ORF">RDWZM_000899</name>
</gene>
<dbReference type="PANTHER" id="PTHR14084">
    <property type="entry name" value="KYNURENINASE"/>
    <property type="match status" value="1"/>
</dbReference>
<comment type="cofactor">
    <cofactor evidence="4">
        <name>pyridoxal 5'-phosphate</name>
        <dbReference type="ChEBI" id="CHEBI:597326"/>
    </cofactor>
</comment>
<comment type="pathway">
    <text evidence="4">Amino-acid degradation; L-kynurenine degradation; L-alanine and anthranilate from L-kynurenine: step 1/1.</text>
</comment>
<proteinExistence type="inferred from homology"/>
<feature type="domain" description="Aminotransferase class V" evidence="6">
    <location>
        <begin position="112"/>
        <end position="340"/>
    </location>
</feature>
<evidence type="ECO:0000256" key="5">
    <source>
        <dbReference type="SAM" id="MobiDB-lite"/>
    </source>
</evidence>
<protein>
    <recommendedName>
        <fullName evidence="4">Kynureninase</fullName>
        <ecNumber evidence="4">3.7.1.3</ecNumber>
    </recommendedName>
    <alternativeName>
        <fullName evidence="4">L-kynurenine hydrolase</fullName>
    </alternativeName>
</protein>
<dbReference type="InterPro" id="IPR015421">
    <property type="entry name" value="PyrdxlP-dep_Trfase_major"/>
</dbReference>
<dbReference type="InterPro" id="IPR000192">
    <property type="entry name" value="Aminotrans_V_dom"/>
</dbReference>
<comment type="caution">
    <text evidence="4">Lacks conserved residue(s) required for the propagation of feature annotation.</text>
</comment>
<evidence type="ECO:0000256" key="1">
    <source>
        <dbReference type="ARBA" id="ARBA00022642"/>
    </source>
</evidence>
<comment type="similarity">
    <text evidence="4">Belongs to the kynureninase family.</text>
</comment>
<sequence>MSRQIDELNENMNNVTVTDFRSKSKQKISEIQSLNRFKTTNDSTTIPISPANVFREKSVEWGVAIESAEFAKMMDQEDQFSSYREQFSFPKKIELPKIDVSLLKSRDEDCLYLCGQSLGLKPKSVDENVQKVLDNWSNRGVHSHFHGYMPAALSDLPAKKPMAKIVGAKENEIAILNGLTVNLHLLLATFYRPNEKRYKMIIEEHAFPSDMYVAKSQLRSHGISPEDALITLKPRKGENLLNEDDIIRIFEEEGDNVAVALLPAVQYYTGQLLDVNKLTKAAQDKGIIVGVDLAHAVGNVPVCLDDWNVDFAAWCTYKYLNSGAGGIGAIYINERYLSSYSETFPMYRGWWGNSNKTKFMMKEDFDPAMGADCFKLSNPSPVLNAMLMSSLEIFNQTSVVELRRKQFLLTGYLEFMMKSFFPQKQSQKQSNAMNDILVPSVEIITPSDPKQRGAQLSLMFSVPLSIIQEQFQKRGIVCDIRMPSVMRVAPTPLYNSFTDVYRFITNLYEIFQNIDSLSVTANNHELLEEAFTAETERSYSSISSDSEADSVTGSNTL</sequence>
<evidence type="ECO:0000256" key="4">
    <source>
        <dbReference type="HAMAP-Rule" id="MF_03017"/>
    </source>
</evidence>
<keyword evidence="2 4" id="KW-0378">Hydrolase</keyword>
<evidence type="ECO:0000256" key="3">
    <source>
        <dbReference type="ARBA" id="ARBA00022898"/>
    </source>
</evidence>
<feature type="binding site" evidence="4">
    <location>
        <begin position="207"/>
        <end position="210"/>
    </location>
    <ligand>
        <name>pyridoxal 5'-phosphate</name>
        <dbReference type="ChEBI" id="CHEBI:597326"/>
    </ligand>
</feature>
<feature type="binding site" evidence="4">
    <location>
        <position position="350"/>
    </location>
    <ligand>
        <name>pyridoxal 5'-phosphate</name>
        <dbReference type="ChEBI" id="CHEBI:597326"/>
    </ligand>
</feature>
<accession>A0A9Q0RQ19</accession>
<dbReference type="OrthoDB" id="5978656at2759"/>
<comment type="catalytic activity">
    <reaction evidence="4">
        <text>3-hydroxy-L-kynurenine + H2O = 3-hydroxyanthranilate + L-alanine + H(+)</text>
        <dbReference type="Rhea" id="RHEA:25143"/>
        <dbReference type="ChEBI" id="CHEBI:15377"/>
        <dbReference type="ChEBI" id="CHEBI:15378"/>
        <dbReference type="ChEBI" id="CHEBI:36559"/>
        <dbReference type="ChEBI" id="CHEBI:57972"/>
        <dbReference type="ChEBI" id="CHEBI:58125"/>
    </reaction>
</comment>
<evidence type="ECO:0000259" key="6">
    <source>
        <dbReference type="Pfam" id="PF00266"/>
    </source>
</evidence>
<reference evidence="7" key="1">
    <citation type="submission" date="2022-12" db="EMBL/GenBank/DDBJ databases">
        <title>Genome assemblies of Blomia tropicalis.</title>
        <authorList>
            <person name="Cui Y."/>
        </authorList>
    </citation>
    <scope>NUCLEOTIDE SEQUENCE</scope>
    <source>
        <tissue evidence="7">Adult mites</tissue>
    </source>
</reference>
<dbReference type="Gene3D" id="3.40.640.10">
    <property type="entry name" value="Type I PLP-dependent aspartate aminotransferase-like (Major domain)"/>
    <property type="match status" value="1"/>
</dbReference>
<keyword evidence="4" id="KW-0963">Cytoplasm</keyword>
<dbReference type="PANTHER" id="PTHR14084:SF0">
    <property type="entry name" value="KYNURENINASE"/>
    <property type="match status" value="1"/>
</dbReference>
<comment type="pathway">
    <text evidence="4">Cofactor biosynthesis; NAD(+) biosynthesis; quinolinate from L-kynurenine: step 2/3.</text>
</comment>
<feature type="binding site" evidence="4">
    <location>
        <position position="295"/>
    </location>
    <ligand>
        <name>pyridoxal 5'-phosphate</name>
        <dbReference type="ChEBI" id="CHEBI:597326"/>
    </ligand>
</feature>
<dbReference type="SUPFAM" id="SSF53383">
    <property type="entry name" value="PLP-dependent transferases"/>
    <property type="match status" value="1"/>
</dbReference>
<name>A0A9Q0RQ19_BLOTA</name>